<sequence length="155" mass="17487">MAEEWTWYIWATVGTLASIVSVAFWKRIKARRHRQDEDKLLQGRFGKRVAQVRACARKTEMESEKKPAASVLSGWCPMRGAGDEGTDAQDSDGELDTTYPEEDIDALNDAVNRHGTGDLETNVAGSLLFYFAYVQTTATVTERVFTRAPLYRRFS</sequence>
<dbReference type="WBParaSite" id="PSAMB.scaffold9647size4760.g32617.t1">
    <property type="protein sequence ID" value="PSAMB.scaffold9647size4760.g32617.t1"/>
    <property type="gene ID" value="PSAMB.scaffold9647size4760.g32617"/>
</dbReference>
<evidence type="ECO:0000313" key="2">
    <source>
        <dbReference type="Proteomes" id="UP000887566"/>
    </source>
</evidence>
<name>A0A914XU20_9BILA</name>
<feature type="transmembrane region" description="Helical" evidence="1">
    <location>
        <begin position="6"/>
        <end position="25"/>
    </location>
</feature>
<keyword evidence="2" id="KW-1185">Reference proteome</keyword>
<evidence type="ECO:0000313" key="3">
    <source>
        <dbReference type="WBParaSite" id="PSAMB.scaffold9647size4760.g32617.t1"/>
    </source>
</evidence>
<protein>
    <submittedName>
        <fullName evidence="3">Uncharacterized protein</fullName>
    </submittedName>
</protein>
<evidence type="ECO:0000256" key="1">
    <source>
        <dbReference type="SAM" id="Phobius"/>
    </source>
</evidence>
<keyword evidence="1" id="KW-0812">Transmembrane</keyword>
<keyword evidence="1" id="KW-1133">Transmembrane helix</keyword>
<dbReference type="AlphaFoldDB" id="A0A914XU20"/>
<keyword evidence="1" id="KW-0472">Membrane</keyword>
<reference evidence="3" key="1">
    <citation type="submission" date="2022-11" db="UniProtKB">
        <authorList>
            <consortium name="WormBaseParasite"/>
        </authorList>
    </citation>
    <scope>IDENTIFICATION</scope>
</reference>
<proteinExistence type="predicted"/>
<accession>A0A914XU20</accession>
<dbReference type="Proteomes" id="UP000887566">
    <property type="component" value="Unplaced"/>
</dbReference>
<organism evidence="2 3">
    <name type="scientific">Plectus sambesii</name>
    <dbReference type="NCBI Taxonomy" id="2011161"/>
    <lineage>
        <taxon>Eukaryota</taxon>
        <taxon>Metazoa</taxon>
        <taxon>Ecdysozoa</taxon>
        <taxon>Nematoda</taxon>
        <taxon>Chromadorea</taxon>
        <taxon>Plectida</taxon>
        <taxon>Plectina</taxon>
        <taxon>Plectoidea</taxon>
        <taxon>Plectidae</taxon>
        <taxon>Plectus</taxon>
    </lineage>
</organism>